<proteinExistence type="inferred from homology"/>
<dbReference type="InterPro" id="IPR050922">
    <property type="entry name" value="LytR/CpsA/Psr_CW_biosynth"/>
</dbReference>
<evidence type="ECO:0000256" key="1">
    <source>
        <dbReference type="ARBA" id="ARBA00006068"/>
    </source>
</evidence>
<feature type="compositionally biased region" description="Low complexity" evidence="2">
    <location>
        <begin position="340"/>
        <end position="350"/>
    </location>
</feature>
<evidence type="ECO:0000313" key="5">
    <source>
        <dbReference type="Proteomes" id="UP000606193"/>
    </source>
</evidence>
<dbReference type="RefSeq" id="WP_249297425.1">
    <property type="nucleotide sequence ID" value="NZ_JACRSX010000003.1"/>
</dbReference>
<accession>A0ABR7MZI9</accession>
<organism evidence="4 5">
    <name type="scientific">Jutongia huaianensis</name>
    <dbReference type="NCBI Taxonomy" id="2763668"/>
    <lineage>
        <taxon>Bacteria</taxon>
        <taxon>Bacillati</taxon>
        <taxon>Bacillota</taxon>
        <taxon>Clostridia</taxon>
        <taxon>Lachnospirales</taxon>
        <taxon>Lachnospiraceae</taxon>
        <taxon>Jutongia</taxon>
    </lineage>
</organism>
<evidence type="ECO:0000259" key="3">
    <source>
        <dbReference type="Pfam" id="PF03816"/>
    </source>
</evidence>
<dbReference type="NCBIfam" id="TIGR00350">
    <property type="entry name" value="lytR_cpsA_psr"/>
    <property type="match status" value="1"/>
</dbReference>
<keyword evidence="5" id="KW-1185">Reference proteome</keyword>
<dbReference type="Pfam" id="PF03816">
    <property type="entry name" value="LytR_cpsA_psr"/>
    <property type="match status" value="1"/>
</dbReference>
<dbReference type="Proteomes" id="UP000606193">
    <property type="component" value="Unassembled WGS sequence"/>
</dbReference>
<reference evidence="4 5" key="1">
    <citation type="submission" date="2020-08" db="EMBL/GenBank/DDBJ databases">
        <title>Genome public.</title>
        <authorList>
            <person name="Liu C."/>
            <person name="Sun Q."/>
        </authorList>
    </citation>
    <scope>NUCLEOTIDE SEQUENCE [LARGE SCALE GENOMIC DNA]</scope>
    <source>
        <strain evidence="4 5">NSJ-37</strain>
    </source>
</reference>
<dbReference type="PANTHER" id="PTHR33392:SF6">
    <property type="entry name" value="POLYISOPRENYL-TEICHOIC ACID--PEPTIDOGLYCAN TEICHOIC ACID TRANSFERASE TAGU"/>
    <property type="match status" value="1"/>
</dbReference>
<sequence>MWVKRVLYVVALIVSGALGFVAAKGQVAVLDTLDVVQRDYDTSLSKVDLSGIRVNSDDNIVNVLLVGNDYRKENGYAAAGLTDTMLIATLDMKHGTLKLTTLMRDMLVEIPDHGSNKLNSANTFGGIELLYKTIAQNFNIQLDGYVEVSFDAFKTIVNDVGGVEIELTESEAAYLNATNYIRPAKYRNVKAGKHTLNGAQALGYCRIRKYAKGIQPVTPTGQIDDYGRTWRQRNAITSIFNKVKKMPMSKWLDIAKDVLKKNVKTDLTNKQIINYIKDVVMMGTTTIHQLQIPVNPYFSGGNVPGVGSCLSIQKEYQADAINQFIFKYNGKNGEFEYTPSSDVSGYSDSSATVSPSPAQ</sequence>
<feature type="region of interest" description="Disordered" evidence="2">
    <location>
        <begin position="339"/>
        <end position="359"/>
    </location>
</feature>
<evidence type="ECO:0000256" key="2">
    <source>
        <dbReference type="SAM" id="MobiDB-lite"/>
    </source>
</evidence>
<feature type="domain" description="Cell envelope-related transcriptional attenuator" evidence="3">
    <location>
        <begin position="82"/>
        <end position="244"/>
    </location>
</feature>
<evidence type="ECO:0000313" key="4">
    <source>
        <dbReference type="EMBL" id="MBC8561792.1"/>
    </source>
</evidence>
<gene>
    <name evidence="4" type="ORF">H8704_03970</name>
</gene>
<comment type="caution">
    <text evidence="4">The sequence shown here is derived from an EMBL/GenBank/DDBJ whole genome shotgun (WGS) entry which is preliminary data.</text>
</comment>
<dbReference type="Gene3D" id="3.40.630.190">
    <property type="entry name" value="LCP protein"/>
    <property type="match status" value="1"/>
</dbReference>
<dbReference type="InterPro" id="IPR004474">
    <property type="entry name" value="LytR_CpsA_psr"/>
</dbReference>
<name>A0ABR7MZI9_9FIRM</name>
<dbReference type="EMBL" id="JACRSX010000003">
    <property type="protein sequence ID" value="MBC8561792.1"/>
    <property type="molecule type" value="Genomic_DNA"/>
</dbReference>
<dbReference type="PANTHER" id="PTHR33392">
    <property type="entry name" value="POLYISOPRENYL-TEICHOIC ACID--PEPTIDOGLYCAN TEICHOIC ACID TRANSFERASE TAGU"/>
    <property type="match status" value="1"/>
</dbReference>
<comment type="similarity">
    <text evidence="1">Belongs to the LytR/CpsA/Psr (LCP) family.</text>
</comment>
<protein>
    <submittedName>
        <fullName evidence="4">LCP family protein</fullName>
    </submittedName>
</protein>